<dbReference type="Pfam" id="PF00015">
    <property type="entry name" value="MCPsignal"/>
    <property type="match status" value="1"/>
</dbReference>
<dbReference type="AlphaFoldDB" id="A0A7X0DC93"/>
<dbReference type="PROSITE" id="PS50111">
    <property type="entry name" value="CHEMOTAXIS_TRANSDUC_2"/>
    <property type="match status" value="1"/>
</dbReference>
<accession>A0A7X0DC93</accession>
<dbReference type="SUPFAM" id="SSF58104">
    <property type="entry name" value="Methyl-accepting chemotaxis protein (MCP) signaling domain"/>
    <property type="match status" value="1"/>
</dbReference>
<dbReference type="EMBL" id="JACHEJ010000003">
    <property type="protein sequence ID" value="MBB6179612.1"/>
    <property type="molecule type" value="Genomic_DNA"/>
</dbReference>
<comment type="similarity">
    <text evidence="2">Belongs to the methyl-accepting chemotaxis (MCP) protein family.</text>
</comment>
<dbReference type="GO" id="GO:0006935">
    <property type="term" value="P:chemotaxis"/>
    <property type="evidence" value="ECO:0007669"/>
    <property type="project" value="InterPro"/>
</dbReference>
<organism evidence="5 6">
    <name type="scientific">Pseudorhizobium flavum</name>
    <dbReference type="NCBI Taxonomy" id="1335061"/>
    <lineage>
        <taxon>Bacteria</taxon>
        <taxon>Pseudomonadati</taxon>
        <taxon>Pseudomonadota</taxon>
        <taxon>Alphaproteobacteria</taxon>
        <taxon>Hyphomicrobiales</taxon>
        <taxon>Rhizobiaceae</taxon>
        <taxon>Rhizobium/Agrobacterium group</taxon>
        <taxon>Pseudorhizobium</taxon>
    </lineage>
</organism>
<dbReference type="SMART" id="SM00283">
    <property type="entry name" value="MA"/>
    <property type="match status" value="1"/>
</dbReference>
<dbReference type="GO" id="GO:0016020">
    <property type="term" value="C:membrane"/>
    <property type="evidence" value="ECO:0007669"/>
    <property type="project" value="InterPro"/>
</dbReference>
<dbReference type="RefSeq" id="WP_077547389.1">
    <property type="nucleotide sequence ID" value="NZ_JACHEJ010000003.1"/>
</dbReference>
<dbReference type="InterPro" id="IPR004090">
    <property type="entry name" value="Chemotax_Me-accpt_rcpt"/>
</dbReference>
<feature type="domain" description="Methyl-accepting transducer" evidence="4">
    <location>
        <begin position="34"/>
        <end position="270"/>
    </location>
</feature>
<proteinExistence type="inferred from homology"/>
<evidence type="ECO:0000313" key="5">
    <source>
        <dbReference type="EMBL" id="MBB6179612.1"/>
    </source>
</evidence>
<dbReference type="Gene3D" id="1.10.287.950">
    <property type="entry name" value="Methyl-accepting chemotaxis protein"/>
    <property type="match status" value="1"/>
</dbReference>
<dbReference type="PANTHER" id="PTHR32089">
    <property type="entry name" value="METHYL-ACCEPTING CHEMOTAXIS PROTEIN MCPB"/>
    <property type="match status" value="1"/>
</dbReference>
<evidence type="ECO:0000259" key="4">
    <source>
        <dbReference type="PROSITE" id="PS50111"/>
    </source>
</evidence>
<dbReference type="PRINTS" id="PR00260">
    <property type="entry name" value="CHEMTRNSDUCR"/>
</dbReference>
<dbReference type="GO" id="GO:0007165">
    <property type="term" value="P:signal transduction"/>
    <property type="evidence" value="ECO:0007669"/>
    <property type="project" value="UniProtKB-KW"/>
</dbReference>
<reference evidence="5 6" key="1">
    <citation type="submission" date="2020-08" db="EMBL/GenBank/DDBJ databases">
        <title>Genomic Encyclopedia of Type Strains, Phase IV (KMG-IV): sequencing the most valuable type-strain genomes for metagenomic binning, comparative biology and taxonomic classification.</title>
        <authorList>
            <person name="Goeker M."/>
        </authorList>
    </citation>
    <scope>NUCLEOTIDE SEQUENCE [LARGE SCALE GENOMIC DNA]</scope>
    <source>
        <strain evidence="5 6">DSM 102134</strain>
    </source>
</reference>
<keyword evidence="1 3" id="KW-0807">Transducer</keyword>
<comment type="caution">
    <text evidence="5">The sequence shown here is derived from an EMBL/GenBank/DDBJ whole genome shotgun (WGS) entry which is preliminary data.</text>
</comment>
<dbReference type="PANTHER" id="PTHR32089:SF112">
    <property type="entry name" value="LYSOZYME-LIKE PROTEIN-RELATED"/>
    <property type="match status" value="1"/>
</dbReference>
<evidence type="ECO:0000256" key="3">
    <source>
        <dbReference type="PROSITE-ProRule" id="PRU00284"/>
    </source>
</evidence>
<name>A0A7X0DC93_9HYPH</name>
<evidence type="ECO:0000313" key="6">
    <source>
        <dbReference type="Proteomes" id="UP000535501"/>
    </source>
</evidence>
<dbReference type="Proteomes" id="UP000535501">
    <property type="component" value="Unassembled WGS sequence"/>
</dbReference>
<evidence type="ECO:0000256" key="1">
    <source>
        <dbReference type="ARBA" id="ARBA00023224"/>
    </source>
</evidence>
<dbReference type="InterPro" id="IPR004089">
    <property type="entry name" value="MCPsignal_dom"/>
</dbReference>
<evidence type="ECO:0000256" key="2">
    <source>
        <dbReference type="ARBA" id="ARBA00029447"/>
    </source>
</evidence>
<protein>
    <submittedName>
        <fullName evidence="5">Methyl-accepting chemotaxis protein</fullName>
    </submittedName>
</protein>
<gene>
    <name evidence="5" type="ORF">HNQ75_001580</name>
</gene>
<sequence>MGAIAQILDENEPPAEAVIDADQLQAVVARLALEASDLGLHLVDIAGTIQDTAAQSSEHASLLSRLTQAAEAIAEANADIARSLGETDKLAASARKVLGEQAQQLTGSVAAIDHMVTASQEIGQEIKSFSTALADVGRLADAIGTIARQTNLLALNAAIEAARAGDAGKGFAVVAAEVRALSLQTSQTTASIQSTLEQLGARIDALVAAGDQARVSAEGVKSTATEVQGSFKGVEDVMSQILDSASSLAGTTEAVDRQCNEFAGSIATAAAAILKSNDKLQDTSGRVGEVVAISERIIQATASAGTETPDTPYIRAAMSVAAEVSAAFEAAVRSGRIDMAALFDRQYQPIRGTEPVQYMTRFTELTDAILPAIQEKAAASDDRVAFCACVDENGYLPTHNRKFSHPQRPGDVEWNTANCRNRRMFNDRVGLAAGRNTEPFLLQTYRRDMGGGQFVLMKDISAPIFVNGRHWGGLRLAIRV</sequence>
<keyword evidence="6" id="KW-1185">Reference proteome</keyword>
<dbReference type="GO" id="GO:0004888">
    <property type="term" value="F:transmembrane signaling receptor activity"/>
    <property type="evidence" value="ECO:0007669"/>
    <property type="project" value="InterPro"/>
</dbReference>